<protein>
    <submittedName>
        <fullName evidence="2">Uncharacterized protein</fullName>
    </submittedName>
</protein>
<keyword evidence="1" id="KW-0472">Membrane</keyword>
<name>A0ABQ0DAF8_9EUKA</name>
<evidence type="ECO:0000313" key="2">
    <source>
        <dbReference type="EMBL" id="GAB1219836.1"/>
    </source>
</evidence>
<reference evidence="2 3" key="1">
    <citation type="journal article" date="2019" name="PLoS Negl. Trop. Dis.">
        <title>Whole genome sequencing of Entamoeba nuttalli reveals mammalian host-related molecular signatures and a novel octapeptide-repeat surface protein.</title>
        <authorList>
            <person name="Tanaka M."/>
            <person name="Makiuchi T."/>
            <person name="Komiyama T."/>
            <person name="Shiina T."/>
            <person name="Osaki K."/>
            <person name="Tachibana H."/>
        </authorList>
    </citation>
    <scope>NUCLEOTIDE SEQUENCE [LARGE SCALE GENOMIC DNA]</scope>
    <source>
        <strain evidence="2 3">P19-061405</strain>
    </source>
</reference>
<dbReference type="EMBL" id="BAAFRS010000044">
    <property type="protein sequence ID" value="GAB1219836.1"/>
    <property type="molecule type" value="Genomic_DNA"/>
</dbReference>
<comment type="caution">
    <text evidence="2">The sequence shown here is derived from an EMBL/GenBank/DDBJ whole genome shotgun (WGS) entry which is preliminary data.</text>
</comment>
<dbReference type="Proteomes" id="UP001628156">
    <property type="component" value="Unassembled WGS sequence"/>
</dbReference>
<proteinExistence type="predicted"/>
<keyword evidence="3" id="KW-1185">Reference proteome</keyword>
<evidence type="ECO:0000313" key="3">
    <source>
        <dbReference type="Proteomes" id="UP001628156"/>
    </source>
</evidence>
<accession>A0ABQ0DAF8</accession>
<evidence type="ECO:0000256" key="1">
    <source>
        <dbReference type="SAM" id="Phobius"/>
    </source>
</evidence>
<keyword evidence="1" id="KW-1133">Transmembrane helix</keyword>
<feature type="transmembrane region" description="Helical" evidence="1">
    <location>
        <begin position="27"/>
        <end position="47"/>
    </location>
</feature>
<gene>
    <name evidence="2" type="ORF">ENUP19_0044G0010</name>
</gene>
<keyword evidence="1" id="KW-0812">Transmembrane</keyword>
<organism evidence="2 3">
    <name type="scientific">Entamoeba nuttalli</name>
    <dbReference type="NCBI Taxonomy" id="412467"/>
    <lineage>
        <taxon>Eukaryota</taxon>
        <taxon>Amoebozoa</taxon>
        <taxon>Evosea</taxon>
        <taxon>Archamoebae</taxon>
        <taxon>Mastigamoebida</taxon>
        <taxon>Entamoebidae</taxon>
        <taxon>Entamoeba</taxon>
    </lineage>
</organism>
<sequence length="255" mass="29509">MEDARVILKKIQTPIQRNVSRCGLTGVIFGLCLMFIGLILLIVLLCWPETLVYWERNKCLAMQSSLGLSSIDRYVNERLRAVIIDTRSFNPTNQTYFNDFVPFYNKAINQKLDVYMAMNPDSISSINTIYSSFEIKGVFVDQNNLKNPEEIRYVFDQVNEHKVKRNKQFISGLITEFGGIVDRYYYDCALFMVHSKISSEVLSLTQQELKKGITLIGFRLSDFNNDITQVFDIANYVDTFCDSNVNFFGYVIMFD</sequence>